<evidence type="ECO:0000256" key="1">
    <source>
        <dbReference type="ARBA" id="ARBA00004651"/>
    </source>
</evidence>
<name>A0ABX2PRN3_9RHOB</name>
<dbReference type="EMBL" id="JABXWT010000004">
    <property type="protein sequence ID" value="NVO56390.1"/>
    <property type="molecule type" value="Genomic_DNA"/>
</dbReference>
<dbReference type="Proteomes" id="UP000630805">
    <property type="component" value="Unassembled WGS sequence"/>
</dbReference>
<dbReference type="InterPro" id="IPR002797">
    <property type="entry name" value="Polysacc_synth"/>
</dbReference>
<evidence type="ECO:0000256" key="6">
    <source>
        <dbReference type="SAM" id="Phobius"/>
    </source>
</evidence>
<keyword evidence="5 6" id="KW-0472">Membrane</keyword>
<evidence type="ECO:0000313" key="7">
    <source>
        <dbReference type="EMBL" id="NVO56390.1"/>
    </source>
</evidence>
<evidence type="ECO:0000256" key="2">
    <source>
        <dbReference type="ARBA" id="ARBA00022475"/>
    </source>
</evidence>
<keyword evidence="4 6" id="KW-1133">Transmembrane helix</keyword>
<dbReference type="PANTHER" id="PTHR30250:SF31">
    <property type="entry name" value="INNER MEMBRANE PROTEIN YGHQ"/>
    <property type="match status" value="1"/>
</dbReference>
<feature type="transmembrane region" description="Helical" evidence="6">
    <location>
        <begin position="389"/>
        <end position="411"/>
    </location>
</feature>
<evidence type="ECO:0000256" key="3">
    <source>
        <dbReference type="ARBA" id="ARBA00022692"/>
    </source>
</evidence>
<protein>
    <submittedName>
        <fullName evidence="7">Oligosaccharide flippase family protein</fullName>
    </submittedName>
</protein>
<feature type="transmembrane region" description="Helical" evidence="6">
    <location>
        <begin position="75"/>
        <end position="97"/>
    </location>
</feature>
<proteinExistence type="predicted"/>
<dbReference type="InterPro" id="IPR050833">
    <property type="entry name" value="Poly_Biosynth_Transport"/>
</dbReference>
<keyword evidence="8" id="KW-1185">Reference proteome</keyword>
<evidence type="ECO:0000256" key="5">
    <source>
        <dbReference type="ARBA" id="ARBA00023136"/>
    </source>
</evidence>
<sequence length="414" mass="45255">MSQILIAVFGLATLIITARAVGPAAVGVLALVDAYVQVLDRLCRLEPWQAVIKYGSDALTEDDAQRFGHLVKLSVVIDIVGGLLAGTVAILLAPFLAPLIGLPEDNGSSYLVLVAIGLFLSLRPTGIAVLRIHDRFDLLAISDMVVAGLRLIGTIIVFLLDLGLWAFLALMLMHQVLTGLVAFFIALRELRRRGVKAFMPLKLRTALKQNPGFLRFLWNSNFNVVLRQSTQRLDVLVVGALLDVTSVGFYQVGKRIMTNIVRIGGPIRQVLYPEMTRLWSAREHGHFWKLVRYTSFLMFGFSLAISVPLAWKMPDLAVLLFGAEFEGAAPVMTILMFAAVIYLGGLSLNPTLLSMGLDRALVRTTMVATGVFAVSFVPLLFVLGIEGVALSHVIFNIVWTTGCILAIRSYLAPQ</sequence>
<feature type="transmembrane region" description="Helical" evidence="6">
    <location>
        <begin position="109"/>
        <end position="131"/>
    </location>
</feature>
<evidence type="ECO:0000313" key="8">
    <source>
        <dbReference type="Proteomes" id="UP000630805"/>
    </source>
</evidence>
<keyword evidence="3 6" id="KW-0812">Transmembrane</keyword>
<dbReference type="Pfam" id="PF01943">
    <property type="entry name" value="Polysacc_synt"/>
    <property type="match status" value="1"/>
</dbReference>
<feature type="transmembrane region" description="Helical" evidence="6">
    <location>
        <begin position="138"/>
        <end position="159"/>
    </location>
</feature>
<keyword evidence="2" id="KW-1003">Cell membrane</keyword>
<organism evidence="7 8">
    <name type="scientific">Ruegeria haliotis</name>
    <dbReference type="NCBI Taxonomy" id="2747601"/>
    <lineage>
        <taxon>Bacteria</taxon>
        <taxon>Pseudomonadati</taxon>
        <taxon>Pseudomonadota</taxon>
        <taxon>Alphaproteobacteria</taxon>
        <taxon>Rhodobacterales</taxon>
        <taxon>Roseobacteraceae</taxon>
        <taxon>Ruegeria</taxon>
    </lineage>
</organism>
<comment type="subcellular location">
    <subcellularLocation>
        <location evidence="1">Cell membrane</location>
        <topology evidence="1">Multi-pass membrane protein</topology>
    </subcellularLocation>
</comment>
<comment type="caution">
    <text evidence="7">The sequence shown here is derived from an EMBL/GenBank/DDBJ whole genome shotgun (WGS) entry which is preliminary data.</text>
</comment>
<dbReference type="PANTHER" id="PTHR30250">
    <property type="entry name" value="PST FAMILY PREDICTED COLANIC ACID TRANSPORTER"/>
    <property type="match status" value="1"/>
</dbReference>
<reference evidence="7 8" key="1">
    <citation type="submission" date="2020-06" db="EMBL/GenBank/DDBJ databases">
        <authorList>
            <person name="Cao W.R."/>
        </authorList>
    </citation>
    <scope>NUCLEOTIDE SEQUENCE [LARGE SCALE GENOMIC DNA]</scope>
    <source>
        <strain evidence="7 8">B1Z28</strain>
    </source>
</reference>
<feature type="transmembrane region" description="Helical" evidence="6">
    <location>
        <begin position="360"/>
        <end position="383"/>
    </location>
</feature>
<feature type="transmembrane region" description="Helical" evidence="6">
    <location>
        <begin position="331"/>
        <end position="348"/>
    </location>
</feature>
<feature type="transmembrane region" description="Helical" evidence="6">
    <location>
        <begin position="290"/>
        <end position="311"/>
    </location>
</feature>
<feature type="transmembrane region" description="Helical" evidence="6">
    <location>
        <begin position="165"/>
        <end position="187"/>
    </location>
</feature>
<evidence type="ECO:0000256" key="4">
    <source>
        <dbReference type="ARBA" id="ARBA00022989"/>
    </source>
</evidence>
<feature type="transmembrane region" description="Helical" evidence="6">
    <location>
        <begin position="6"/>
        <end position="32"/>
    </location>
</feature>
<accession>A0ABX2PRN3</accession>
<gene>
    <name evidence="7" type="ORF">HW561_11375</name>
</gene>